<dbReference type="Proteomes" id="UP000287651">
    <property type="component" value="Unassembled WGS sequence"/>
</dbReference>
<dbReference type="EMBL" id="AMZH03006794">
    <property type="protein sequence ID" value="RRT62919.1"/>
    <property type="molecule type" value="Genomic_DNA"/>
</dbReference>
<gene>
    <name evidence="2" type="ORF">B296_00036392</name>
</gene>
<name>A0A426ZG23_ENSVE</name>
<feature type="compositionally biased region" description="Polar residues" evidence="1">
    <location>
        <begin position="1"/>
        <end position="10"/>
    </location>
</feature>
<evidence type="ECO:0000256" key="1">
    <source>
        <dbReference type="SAM" id="MobiDB-lite"/>
    </source>
</evidence>
<organism evidence="2 3">
    <name type="scientific">Ensete ventricosum</name>
    <name type="common">Abyssinian banana</name>
    <name type="synonym">Musa ensete</name>
    <dbReference type="NCBI Taxonomy" id="4639"/>
    <lineage>
        <taxon>Eukaryota</taxon>
        <taxon>Viridiplantae</taxon>
        <taxon>Streptophyta</taxon>
        <taxon>Embryophyta</taxon>
        <taxon>Tracheophyta</taxon>
        <taxon>Spermatophyta</taxon>
        <taxon>Magnoliopsida</taxon>
        <taxon>Liliopsida</taxon>
        <taxon>Zingiberales</taxon>
        <taxon>Musaceae</taxon>
        <taxon>Ensete</taxon>
    </lineage>
</organism>
<feature type="region of interest" description="Disordered" evidence="1">
    <location>
        <begin position="1"/>
        <end position="34"/>
    </location>
</feature>
<protein>
    <submittedName>
        <fullName evidence="2">Uncharacterized protein</fullName>
    </submittedName>
</protein>
<proteinExistence type="predicted"/>
<evidence type="ECO:0000313" key="2">
    <source>
        <dbReference type="EMBL" id="RRT62919.1"/>
    </source>
</evidence>
<accession>A0A426ZG23</accession>
<evidence type="ECO:0000313" key="3">
    <source>
        <dbReference type="Proteomes" id="UP000287651"/>
    </source>
</evidence>
<reference evidence="2 3" key="1">
    <citation type="journal article" date="2014" name="Agronomy (Basel)">
        <title>A Draft Genome Sequence for Ensete ventricosum, the Drought-Tolerant Tree Against Hunger.</title>
        <authorList>
            <person name="Harrison J."/>
            <person name="Moore K.A."/>
            <person name="Paszkiewicz K."/>
            <person name="Jones T."/>
            <person name="Grant M."/>
            <person name="Ambacheew D."/>
            <person name="Muzemil S."/>
            <person name="Studholme D.J."/>
        </authorList>
    </citation>
    <scope>NUCLEOTIDE SEQUENCE [LARGE SCALE GENOMIC DNA]</scope>
</reference>
<dbReference type="AlphaFoldDB" id="A0A426ZG23"/>
<sequence length="168" mass="19379">MTVTPNSVVTVQRPVGRQSRGDQRRGEERDRLQGGDHLRVGAMEDRELRALLLSPFRCLHDRHLELVPSPSSRPLSSIFSIPGPLFFRCYYRRSRRLQDRHLELVRIAFPNLDPSFSAFLIQDPLPLLCFLDSTGQHFRLFLEPPVAKFVLRISSHASCRHINLKTLL</sequence>
<feature type="compositionally biased region" description="Basic and acidic residues" evidence="1">
    <location>
        <begin position="19"/>
        <end position="34"/>
    </location>
</feature>
<comment type="caution">
    <text evidence="2">The sequence shown here is derived from an EMBL/GenBank/DDBJ whole genome shotgun (WGS) entry which is preliminary data.</text>
</comment>